<accession>A0A542ZD52</accession>
<proteinExistence type="predicted"/>
<sequence>MHDSSGRKSTWRIIAALMLTGVLSTTGCAVIEVVPEAPWKAPWQQRPDETPRPSPSEKTESSAPTEEASSPSQEPTAEASGNATPKQTTSPKQTMGADGPGQWEEWTLTTAGWGPVRMDEPIPRKVRTAFTPEWECLGPIFEQDGEEIVMVFTTNTERSGRIEMIALWSEASSTKSGLRIGDPPSKVDELYPEAKKRTSYEHHVHGSTTVYELNDGYYSMFFEVDAEQVRQISTQISEEFHPMGRIGPCGGP</sequence>
<organism evidence="2 3">
    <name type="scientific">Propioniferax innocua</name>
    <dbReference type="NCBI Taxonomy" id="1753"/>
    <lineage>
        <taxon>Bacteria</taxon>
        <taxon>Bacillati</taxon>
        <taxon>Actinomycetota</taxon>
        <taxon>Actinomycetes</taxon>
        <taxon>Propionibacteriales</taxon>
        <taxon>Propionibacteriaceae</taxon>
        <taxon>Propioniferax</taxon>
    </lineage>
</organism>
<protein>
    <submittedName>
        <fullName evidence="2">Uncharacterized protein</fullName>
    </submittedName>
</protein>
<dbReference type="AlphaFoldDB" id="A0A542ZD52"/>
<gene>
    <name evidence="2" type="ORF">FB460_2136</name>
</gene>
<feature type="compositionally biased region" description="Low complexity" evidence="1">
    <location>
        <begin position="61"/>
        <end position="80"/>
    </location>
</feature>
<evidence type="ECO:0000313" key="3">
    <source>
        <dbReference type="Proteomes" id="UP000316196"/>
    </source>
</evidence>
<evidence type="ECO:0000313" key="2">
    <source>
        <dbReference type="EMBL" id="TQL58276.1"/>
    </source>
</evidence>
<feature type="compositionally biased region" description="Polar residues" evidence="1">
    <location>
        <begin position="81"/>
        <end position="93"/>
    </location>
</feature>
<dbReference type="OrthoDB" id="5055315at2"/>
<dbReference type="PROSITE" id="PS51257">
    <property type="entry name" value="PROKAR_LIPOPROTEIN"/>
    <property type="match status" value="1"/>
</dbReference>
<evidence type="ECO:0000256" key="1">
    <source>
        <dbReference type="SAM" id="MobiDB-lite"/>
    </source>
</evidence>
<name>A0A542ZD52_9ACTN</name>
<keyword evidence="3" id="KW-1185">Reference proteome</keyword>
<dbReference type="Proteomes" id="UP000316196">
    <property type="component" value="Unassembled WGS sequence"/>
</dbReference>
<dbReference type="RefSeq" id="WP_142094082.1">
    <property type="nucleotide sequence ID" value="NZ_BAAAMD010000002.1"/>
</dbReference>
<feature type="compositionally biased region" description="Basic and acidic residues" evidence="1">
    <location>
        <begin position="46"/>
        <end position="60"/>
    </location>
</feature>
<comment type="caution">
    <text evidence="2">The sequence shown here is derived from an EMBL/GenBank/DDBJ whole genome shotgun (WGS) entry which is preliminary data.</text>
</comment>
<feature type="region of interest" description="Disordered" evidence="1">
    <location>
        <begin position="40"/>
        <end position="103"/>
    </location>
</feature>
<reference evidence="2 3" key="1">
    <citation type="submission" date="2019-06" db="EMBL/GenBank/DDBJ databases">
        <title>Sequencing the genomes of 1000 actinobacteria strains.</title>
        <authorList>
            <person name="Klenk H.-P."/>
        </authorList>
    </citation>
    <scope>NUCLEOTIDE SEQUENCE [LARGE SCALE GENOMIC DNA]</scope>
    <source>
        <strain evidence="2 3">DSM 8251</strain>
    </source>
</reference>
<dbReference type="EMBL" id="VFOR01000002">
    <property type="protein sequence ID" value="TQL58276.1"/>
    <property type="molecule type" value="Genomic_DNA"/>
</dbReference>